<evidence type="ECO:0000313" key="2">
    <source>
        <dbReference type="Proteomes" id="UP000286931"/>
    </source>
</evidence>
<dbReference type="AlphaFoldDB" id="A0A401YVK1"/>
<evidence type="ECO:0000313" key="1">
    <source>
        <dbReference type="EMBL" id="GCD98620.1"/>
    </source>
</evidence>
<protein>
    <submittedName>
        <fullName evidence="1">Uncharacterized protein</fullName>
    </submittedName>
</protein>
<keyword evidence="2" id="KW-1185">Reference proteome</keyword>
<accession>A0A401YVK1</accession>
<dbReference type="EMBL" id="BIFH01000028">
    <property type="protein sequence ID" value="GCD98620.1"/>
    <property type="molecule type" value="Genomic_DNA"/>
</dbReference>
<dbReference type="Proteomes" id="UP000286931">
    <property type="component" value="Unassembled WGS sequence"/>
</dbReference>
<comment type="caution">
    <text evidence="1">The sequence shown here is derived from an EMBL/GenBank/DDBJ whole genome shotgun (WGS) entry which is preliminary data.</text>
</comment>
<organism evidence="1 2">
    <name type="scientific">Embleya hyalina</name>
    <dbReference type="NCBI Taxonomy" id="516124"/>
    <lineage>
        <taxon>Bacteria</taxon>
        <taxon>Bacillati</taxon>
        <taxon>Actinomycetota</taxon>
        <taxon>Actinomycetes</taxon>
        <taxon>Kitasatosporales</taxon>
        <taxon>Streptomycetaceae</taxon>
        <taxon>Embleya</taxon>
    </lineage>
</organism>
<sequence length="188" mass="21645">MEIFFLEMGMVDWRQLGTATRNADDIPAALESLIFARDGAEAQIAYWKIDNHVIRQGTLFDSSYEVVKLLCPRLGDRSLISRPWLYEIMAQFYFGFDVPGSAPPYLRAMGFTSLWQACVELMREMLPDIVEQDFRDTTQPFDLRHNALMLFVGLNPVDRVHEVLAEVLAIEKNEEMRAEISENLRVVP</sequence>
<name>A0A401YVK1_9ACTN</name>
<proteinExistence type="predicted"/>
<gene>
    <name evidence="1" type="ORF">EHYA_06331</name>
</gene>
<reference evidence="1 2" key="1">
    <citation type="submission" date="2018-12" db="EMBL/GenBank/DDBJ databases">
        <title>Draft genome sequence of Embleya hyalina NBRC 13850T.</title>
        <authorList>
            <person name="Komaki H."/>
            <person name="Hosoyama A."/>
            <person name="Kimura A."/>
            <person name="Ichikawa N."/>
            <person name="Tamura T."/>
        </authorList>
    </citation>
    <scope>NUCLEOTIDE SEQUENCE [LARGE SCALE GENOMIC DNA]</scope>
    <source>
        <strain evidence="1 2">NBRC 13850</strain>
    </source>
</reference>